<feature type="transmembrane region" description="Helical" evidence="7">
    <location>
        <begin position="70"/>
        <end position="90"/>
    </location>
</feature>
<dbReference type="Proteomes" id="UP000325755">
    <property type="component" value="Chromosome"/>
</dbReference>
<dbReference type="InterPro" id="IPR002771">
    <property type="entry name" value="Multi_antbiot-R_MarC"/>
</dbReference>
<protein>
    <recommendedName>
        <fullName evidence="7">UPF0056 membrane protein</fullName>
    </recommendedName>
</protein>
<comment type="similarity">
    <text evidence="2 7">Belongs to the UPF0056 (MarC) family.</text>
</comment>
<proteinExistence type="inferred from homology"/>
<feature type="transmembrane region" description="Helical" evidence="7">
    <location>
        <begin position="6"/>
        <end position="25"/>
    </location>
</feature>
<accession>A0A5Q0BPY2</accession>
<dbReference type="OrthoDB" id="21094at2"/>
<evidence type="ECO:0000256" key="5">
    <source>
        <dbReference type="ARBA" id="ARBA00022989"/>
    </source>
</evidence>
<evidence type="ECO:0000256" key="4">
    <source>
        <dbReference type="ARBA" id="ARBA00022692"/>
    </source>
</evidence>
<sequence>MTSYLQIYITLFSVLNPLVAIPLYLDTTRRFSRPEKTLILTAFGFAMFSVMAIAFVLGQPLLNGIGIHDYSLKIGGGLIVLLIAISIVTSGSGTDKQFDGDNSAHDFRKRIIGFGVSPLAIPIVIGPGSIIMVILYSQEAHSLALQLQFFSIFLLLSLTISLLFALSGLIYKVIGDIGLVILSKLMGLVLAAVAVEMIFSGLTRALPLLWAGVNPA</sequence>
<dbReference type="RefSeq" id="WP_153249753.1">
    <property type="nucleotide sequence ID" value="NZ_CP044205.1"/>
</dbReference>
<evidence type="ECO:0000256" key="2">
    <source>
        <dbReference type="ARBA" id="ARBA00009784"/>
    </source>
</evidence>
<feature type="transmembrane region" description="Helical" evidence="7">
    <location>
        <begin position="149"/>
        <end position="170"/>
    </location>
</feature>
<dbReference type="AlphaFoldDB" id="A0A5Q0BPY2"/>
<dbReference type="PANTHER" id="PTHR33508:SF1">
    <property type="entry name" value="UPF0056 MEMBRANE PROTEIN YHCE"/>
    <property type="match status" value="1"/>
</dbReference>
<evidence type="ECO:0000256" key="7">
    <source>
        <dbReference type="RuleBase" id="RU362048"/>
    </source>
</evidence>
<dbReference type="EMBL" id="CP044205">
    <property type="protein sequence ID" value="QFY43776.1"/>
    <property type="molecule type" value="Genomic_DNA"/>
</dbReference>
<name>A0A5Q0BPY2_9GAMM</name>
<organism evidence="8 9">
    <name type="scientific">Candidatus Methylospira mobilis</name>
    <dbReference type="NCBI Taxonomy" id="1808979"/>
    <lineage>
        <taxon>Bacteria</taxon>
        <taxon>Pseudomonadati</taxon>
        <taxon>Pseudomonadota</taxon>
        <taxon>Gammaproteobacteria</taxon>
        <taxon>Methylococcales</taxon>
        <taxon>Methylococcaceae</taxon>
        <taxon>Candidatus Methylospira</taxon>
    </lineage>
</organism>
<dbReference type="NCBIfam" id="TIGR00427">
    <property type="entry name" value="NAAT family transporter"/>
    <property type="match status" value="1"/>
</dbReference>
<evidence type="ECO:0000256" key="3">
    <source>
        <dbReference type="ARBA" id="ARBA00022475"/>
    </source>
</evidence>
<keyword evidence="4 7" id="KW-0812">Transmembrane</keyword>
<evidence type="ECO:0000313" key="9">
    <source>
        <dbReference type="Proteomes" id="UP000325755"/>
    </source>
</evidence>
<reference evidence="8 9" key="1">
    <citation type="submission" date="2019-09" db="EMBL/GenBank/DDBJ databases">
        <title>Ecophysiology of the spiral-shaped methanotroph Methylospira mobilis as revealed by the complete genome sequence.</title>
        <authorList>
            <person name="Oshkin I.Y."/>
            <person name="Dedysh S.N."/>
            <person name="Miroshnikov K."/>
            <person name="Danilova O.V."/>
            <person name="Hakobyan A."/>
            <person name="Liesack W."/>
        </authorList>
    </citation>
    <scope>NUCLEOTIDE SEQUENCE [LARGE SCALE GENOMIC DNA]</scope>
    <source>
        <strain evidence="8 9">Shm1</strain>
    </source>
</reference>
<keyword evidence="9" id="KW-1185">Reference proteome</keyword>
<keyword evidence="6 7" id="KW-0472">Membrane</keyword>
<evidence type="ECO:0000313" key="8">
    <source>
        <dbReference type="EMBL" id="QFY43776.1"/>
    </source>
</evidence>
<dbReference type="PANTHER" id="PTHR33508">
    <property type="entry name" value="UPF0056 MEMBRANE PROTEIN YHCE"/>
    <property type="match status" value="1"/>
</dbReference>
<keyword evidence="5 7" id="KW-1133">Transmembrane helix</keyword>
<feature type="transmembrane region" description="Helical" evidence="7">
    <location>
        <begin position="37"/>
        <end position="58"/>
    </location>
</feature>
<dbReference type="InParanoid" id="A0A5Q0BPY2"/>
<keyword evidence="3" id="KW-1003">Cell membrane</keyword>
<feature type="transmembrane region" description="Helical" evidence="7">
    <location>
        <begin position="111"/>
        <end position="137"/>
    </location>
</feature>
<dbReference type="GO" id="GO:0005886">
    <property type="term" value="C:plasma membrane"/>
    <property type="evidence" value="ECO:0007669"/>
    <property type="project" value="UniProtKB-SubCell"/>
</dbReference>
<gene>
    <name evidence="8" type="ORF">F6R98_15035</name>
</gene>
<dbReference type="KEGG" id="mmob:F6R98_15035"/>
<feature type="transmembrane region" description="Helical" evidence="7">
    <location>
        <begin position="177"/>
        <end position="199"/>
    </location>
</feature>
<comment type="subcellular location">
    <subcellularLocation>
        <location evidence="1 7">Cell membrane</location>
        <topology evidence="1 7">Multi-pass membrane protein</topology>
    </subcellularLocation>
</comment>
<evidence type="ECO:0000256" key="1">
    <source>
        <dbReference type="ARBA" id="ARBA00004651"/>
    </source>
</evidence>
<dbReference type="Pfam" id="PF01914">
    <property type="entry name" value="MarC"/>
    <property type="match status" value="1"/>
</dbReference>
<evidence type="ECO:0000256" key="6">
    <source>
        <dbReference type="ARBA" id="ARBA00023136"/>
    </source>
</evidence>